<evidence type="ECO:0000313" key="3">
    <source>
        <dbReference type="Proteomes" id="UP000435837"/>
    </source>
</evidence>
<protein>
    <submittedName>
        <fullName evidence="2">Uncharacterized protein</fullName>
    </submittedName>
</protein>
<accession>A0A640SJ54</accession>
<evidence type="ECO:0000313" key="2">
    <source>
        <dbReference type="EMBL" id="GFE11000.1"/>
    </source>
</evidence>
<feature type="region of interest" description="Disordered" evidence="1">
    <location>
        <begin position="18"/>
        <end position="56"/>
    </location>
</feature>
<comment type="caution">
    <text evidence="2">The sequence shown here is derived from an EMBL/GenBank/DDBJ whole genome shotgun (WGS) entry which is preliminary data.</text>
</comment>
<evidence type="ECO:0000256" key="1">
    <source>
        <dbReference type="SAM" id="MobiDB-lite"/>
    </source>
</evidence>
<reference evidence="2 3" key="1">
    <citation type="submission" date="2019-12" db="EMBL/GenBank/DDBJ databases">
        <title>Whole genome shotgun sequence of Streptomyces caniferus NBRC 15389.</title>
        <authorList>
            <person name="Ichikawa N."/>
            <person name="Kimura A."/>
            <person name="Kitahashi Y."/>
            <person name="Komaki H."/>
            <person name="Tamura T."/>
        </authorList>
    </citation>
    <scope>NUCLEOTIDE SEQUENCE [LARGE SCALE GENOMIC DNA]</scope>
    <source>
        <strain evidence="2 3">NBRC 15389</strain>
    </source>
</reference>
<proteinExistence type="predicted"/>
<dbReference type="Proteomes" id="UP000435837">
    <property type="component" value="Unassembled WGS sequence"/>
</dbReference>
<sequence>MHCKLVRCAVVRGAVVRAGPSWEKAPRSPSGAPLRTPPQRSQGGGTASSEHPNETR</sequence>
<organism evidence="2 3">
    <name type="scientific">Streptomyces caniferus</name>
    <dbReference type="NCBI Taxonomy" id="285557"/>
    <lineage>
        <taxon>Bacteria</taxon>
        <taxon>Bacillati</taxon>
        <taxon>Actinomycetota</taxon>
        <taxon>Actinomycetes</taxon>
        <taxon>Kitasatosporales</taxon>
        <taxon>Streptomycetaceae</taxon>
        <taxon>Streptomyces</taxon>
    </lineage>
</organism>
<name>A0A640SJ54_9ACTN</name>
<dbReference type="EMBL" id="BLIN01000005">
    <property type="protein sequence ID" value="GFE11000.1"/>
    <property type="molecule type" value="Genomic_DNA"/>
</dbReference>
<gene>
    <name evidence="2" type="ORF">Scani_72680</name>
</gene>
<dbReference type="AlphaFoldDB" id="A0A640SJ54"/>